<feature type="compositionally biased region" description="Polar residues" evidence="1">
    <location>
        <begin position="81"/>
        <end position="92"/>
    </location>
</feature>
<evidence type="ECO:0008006" key="4">
    <source>
        <dbReference type="Google" id="ProtNLM"/>
    </source>
</evidence>
<dbReference type="EMBL" id="KE504330">
    <property type="protein sequence ID" value="EPS92862.1"/>
    <property type="molecule type" value="Genomic_DNA"/>
</dbReference>
<dbReference type="InParanoid" id="S8DJ46"/>
<evidence type="ECO:0000313" key="2">
    <source>
        <dbReference type="EMBL" id="EPS92862.1"/>
    </source>
</evidence>
<evidence type="ECO:0000313" key="3">
    <source>
        <dbReference type="Proteomes" id="UP000015241"/>
    </source>
</evidence>
<protein>
    <recommendedName>
        <fullName evidence="4">F-box domain-containing protein</fullName>
    </recommendedName>
</protein>
<dbReference type="Proteomes" id="UP000015241">
    <property type="component" value="Unassembled WGS sequence"/>
</dbReference>
<dbReference type="eggNOG" id="ENOG502SZ1H">
    <property type="taxonomic scope" value="Eukaryota"/>
</dbReference>
<reference evidence="2 3" key="1">
    <citation type="journal article" date="2012" name="Science">
        <title>The Paleozoic origin of enzymatic lignin decomposition reconstructed from 31 fungal genomes.</title>
        <authorList>
            <person name="Floudas D."/>
            <person name="Binder M."/>
            <person name="Riley R."/>
            <person name="Barry K."/>
            <person name="Blanchette R.A."/>
            <person name="Henrissat B."/>
            <person name="Martinez A.T."/>
            <person name="Otillar R."/>
            <person name="Spatafora J.W."/>
            <person name="Yadav J.S."/>
            <person name="Aerts A."/>
            <person name="Benoit I."/>
            <person name="Boyd A."/>
            <person name="Carlson A."/>
            <person name="Copeland A."/>
            <person name="Coutinho P.M."/>
            <person name="de Vries R.P."/>
            <person name="Ferreira P."/>
            <person name="Findley K."/>
            <person name="Foster B."/>
            <person name="Gaskell J."/>
            <person name="Glotzer D."/>
            <person name="Gorecki P."/>
            <person name="Heitman J."/>
            <person name="Hesse C."/>
            <person name="Hori C."/>
            <person name="Igarashi K."/>
            <person name="Jurgens J.A."/>
            <person name="Kallen N."/>
            <person name="Kersten P."/>
            <person name="Kohler A."/>
            <person name="Kuees U."/>
            <person name="Kumar T.K.A."/>
            <person name="Kuo A."/>
            <person name="LaButti K."/>
            <person name="Larrondo L.F."/>
            <person name="Lindquist E."/>
            <person name="Ling A."/>
            <person name="Lombard V."/>
            <person name="Lucas S."/>
            <person name="Lundell T."/>
            <person name="Martin R."/>
            <person name="McLaughlin D.J."/>
            <person name="Morgenstern I."/>
            <person name="Morin E."/>
            <person name="Murat C."/>
            <person name="Nagy L.G."/>
            <person name="Nolan M."/>
            <person name="Ohm R.A."/>
            <person name="Patyshakuliyeva A."/>
            <person name="Rokas A."/>
            <person name="Ruiz-Duenas F.J."/>
            <person name="Sabat G."/>
            <person name="Salamov A."/>
            <person name="Samejima M."/>
            <person name="Schmutz J."/>
            <person name="Slot J.C."/>
            <person name="St John F."/>
            <person name="Stenlid J."/>
            <person name="Sun H."/>
            <person name="Sun S."/>
            <person name="Syed K."/>
            <person name="Tsang A."/>
            <person name="Wiebenga A."/>
            <person name="Young D."/>
            <person name="Pisabarro A."/>
            <person name="Eastwood D.C."/>
            <person name="Martin F."/>
            <person name="Cullen D."/>
            <person name="Grigoriev I.V."/>
            <person name="Hibbett D.S."/>
        </authorList>
    </citation>
    <scope>NUCLEOTIDE SEQUENCE</scope>
    <source>
        <strain evidence="3">FP-58527</strain>
    </source>
</reference>
<feature type="compositionally biased region" description="Polar residues" evidence="1">
    <location>
        <begin position="108"/>
        <end position="130"/>
    </location>
</feature>
<sequence length="652" mass="71092">MGNIFSLESGSTLSSQSPIARSGSISLLIPGAYVMYRTSDTKTIAPADQSLQSSVAAPEPSQAMDIPDDASGSPREAGTSFVGTSGPSQGTHVSSDASDSSQVASTSPACVSGSSQETNTSTVSAPSSSQGMCTTALSIRVSKRPRLDVVLKSNDRMQVRGQLIPQDVLNMITALLADEEIHSLSLVSKRLHLAVTPSLLRRYSIVHGGHMLSVVDMSHFRGLRFMCRALGFAPPSFMLILLPVDDAEAELCSRDLLDFFSSPIVRARPIQAVFLTLCGTSQPSQWKTVLEQIVAANVRELQVHQDDKSALIGNMKLRGALESFPLLRHHLKAFHAEAPFLFLPCILPWTRTFINTSRIKSLSLQCQLDCSPSWSNIIPHLTVPSLETLSLEGRVTMSSLSAFLVRHHSVQTLKIGAKSSHKITDFEPTTLEPRQPYVFRLRELEAPVSYLVQLLGRATRSGTVHLLNTLTILPDLTATGYPFAACVQHILHEVADAEGLSWLVIHVPREVGVCIVPWCKLTVPEDCPAPFSTISRLEVRPDGNQKDWCVFSDAFLDSVSYMLGKFPNLVRLEVGEDNLASEPDDMIVTAHRSMVLEGVNGSHALITHFTECYDATTDLDVDTVMPHWPPAFLDDGDLVVMDVRVMRTCGGE</sequence>
<dbReference type="HOGENOM" id="CLU_023047_0_0_1"/>
<name>S8DJ46_FOMSC</name>
<feature type="compositionally biased region" description="Low complexity" evidence="1">
    <location>
        <begin position="93"/>
        <end position="107"/>
    </location>
</feature>
<feature type="region of interest" description="Disordered" evidence="1">
    <location>
        <begin position="46"/>
        <end position="130"/>
    </location>
</feature>
<proteinExistence type="predicted"/>
<accession>S8DJ46</accession>
<dbReference type="AlphaFoldDB" id="S8DJ46"/>
<gene>
    <name evidence="2" type="ORF">FOMPIDRAFT_1020846</name>
</gene>
<dbReference type="OrthoDB" id="2625739at2759"/>
<organism evidence="2 3">
    <name type="scientific">Fomitopsis schrenkii</name>
    <name type="common">Brown rot fungus</name>
    <dbReference type="NCBI Taxonomy" id="2126942"/>
    <lineage>
        <taxon>Eukaryota</taxon>
        <taxon>Fungi</taxon>
        <taxon>Dikarya</taxon>
        <taxon>Basidiomycota</taxon>
        <taxon>Agaricomycotina</taxon>
        <taxon>Agaricomycetes</taxon>
        <taxon>Polyporales</taxon>
        <taxon>Fomitopsis</taxon>
    </lineage>
</organism>
<evidence type="ECO:0000256" key="1">
    <source>
        <dbReference type="SAM" id="MobiDB-lite"/>
    </source>
</evidence>
<keyword evidence="3" id="KW-1185">Reference proteome</keyword>